<dbReference type="OrthoDB" id="821958at2"/>
<keyword evidence="2" id="KW-1185">Reference proteome</keyword>
<dbReference type="Pfam" id="PF19781">
    <property type="entry name" value="DUF6266"/>
    <property type="match status" value="1"/>
</dbReference>
<reference evidence="2" key="1">
    <citation type="submission" date="2016-10" db="EMBL/GenBank/DDBJ databases">
        <authorList>
            <person name="Varghese N."/>
            <person name="Submissions S."/>
        </authorList>
    </citation>
    <scope>NUCLEOTIDE SEQUENCE [LARGE SCALE GENOMIC DNA]</scope>
    <source>
        <strain evidence="2">DSM 19684</strain>
    </source>
</reference>
<dbReference type="STRING" id="454006.SAMN05421825_1539"/>
<evidence type="ECO:0000313" key="1">
    <source>
        <dbReference type="EMBL" id="SDF30822.1"/>
    </source>
</evidence>
<gene>
    <name evidence="1" type="ORF">SAMN05421825_1539</name>
</gene>
<sequence>MATINKGILGGFSGKVGTVVGANWRGKDIIRSRPKVTQRLPSEKQAMQQLRFKLVITFLQPLKTIQSRYFGSSSGVRSRVNMAVSYTINEAVEVQKDVPELIYNKVLITKGDLTGFQNAVLTTQAGGVLHLDWEDNSTQGNAAPSDQVSIVCYCAELKNFEIFEGIVMRSDLMADVTLPNYCIGKTMEAYAFLNNEKQTSASTSFYLGQHQVI</sequence>
<dbReference type="InterPro" id="IPR046233">
    <property type="entry name" value="DUF6266"/>
</dbReference>
<proteinExistence type="predicted"/>
<accession>A0A1G7K133</accession>
<dbReference type="Proteomes" id="UP000199203">
    <property type="component" value="Unassembled WGS sequence"/>
</dbReference>
<dbReference type="RefSeq" id="WP_089872796.1">
    <property type="nucleotide sequence ID" value="NZ_FNBH01000001.1"/>
</dbReference>
<name>A0A1G7K133_9FLAO</name>
<evidence type="ECO:0000313" key="2">
    <source>
        <dbReference type="Proteomes" id="UP000199203"/>
    </source>
</evidence>
<dbReference type="EMBL" id="FNBH01000001">
    <property type="protein sequence ID" value="SDF30822.1"/>
    <property type="molecule type" value="Genomic_DNA"/>
</dbReference>
<dbReference type="AlphaFoldDB" id="A0A1G7K133"/>
<protein>
    <submittedName>
        <fullName evidence="1">Uncharacterized protein</fullName>
    </submittedName>
</protein>
<organism evidence="1 2">
    <name type="scientific">Epilithonimonas hungarica</name>
    <dbReference type="NCBI Taxonomy" id="454006"/>
    <lineage>
        <taxon>Bacteria</taxon>
        <taxon>Pseudomonadati</taxon>
        <taxon>Bacteroidota</taxon>
        <taxon>Flavobacteriia</taxon>
        <taxon>Flavobacteriales</taxon>
        <taxon>Weeksellaceae</taxon>
        <taxon>Chryseobacterium group</taxon>
        <taxon>Epilithonimonas</taxon>
    </lineage>
</organism>